<dbReference type="EMBL" id="KY684110">
    <property type="protein sequence ID" value="ARF11918.1"/>
    <property type="molecule type" value="Genomic_DNA"/>
</dbReference>
<dbReference type="PANTHER" id="PTHR19134:SF449">
    <property type="entry name" value="TYROSINE-PROTEIN PHOSPHATASE 1"/>
    <property type="match status" value="1"/>
</dbReference>
<dbReference type="InterPro" id="IPR000242">
    <property type="entry name" value="PTP_cat"/>
</dbReference>
<evidence type="ECO:0000259" key="2">
    <source>
        <dbReference type="PROSITE" id="PS50055"/>
    </source>
</evidence>
<dbReference type="PANTHER" id="PTHR19134">
    <property type="entry name" value="RECEPTOR-TYPE TYROSINE-PROTEIN PHOSPHATASE"/>
    <property type="match status" value="1"/>
</dbReference>
<dbReference type="InterPro" id="IPR000387">
    <property type="entry name" value="Tyr_Pase_dom"/>
</dbReference>
<dbReference type="CDD" id="cd00047">
    <property type="entry name" value="PTPc"/>
    <property type="match status" value="1"/>
</dbReference>
<organism evidence="4">
    <name type="scientific">Klosneuvirus KNV1</name>
    <dbReference type="NCBI Taxonomy" id="1977640"/>
    <lineage>
        <taxon>Viruses</taxon>
        <taxon>Varidnaviria</taxon>
        <taxon>Bamfordvirae</taxon>
        <taxon>Nucleocytoviricota</taxon>
        <taxon>Megaviricetes</taxon>
        <taxon>Imitervirales</taxon>
        <taxon>Mimiviridae</taxon>
        <taxon>Klosneuvirinae</taxon>
        <taxon>Klosneuvirus</taxon>
    </lineage>
</organism>
<feature type="compositionally biased region" description="Low complexity" evidence="1">
    <location>
        <begin position="28"/>
        <end position="44"/>
    </location>
</feature>
<reference evidence="4" key="1">
    <citation type="journal article" date="2017" name="Science">
        <title>Giant viruses with an expanded complement of translation system components.</title>
        <authorList>
            <person name="Schulz F."/>
            <person name="Yutin N."/>
            <person name="Ivanova N.N."/>
            <person name="Ortega D.R."/>
            <person name="Lee T.K."/>
            <person name="Vierheilig J."/>
            <person name="Daims H."/>
            <person name="Horn M."/>
            <person name="Wagner M."/>
            <person name="Jensen G.J."/>
            <person name="Kyrpides N.C."/>
            <person name="Koonin E.V."/>
            <person name="Woyke T."/>
        </authorList>
    </citation>
    <scope>NUCLEOTIDE SEQUENCE</scope>
    <source>
        <strain evidence="4">KNV1</strain>
    </source>
</reference>
<dbReference type="GO" id="GO:0004725">
    <property type="term" value="F:protein tyrosine phosphatase activity"/>
    <property type="evidence" value="ECO:0007669"/>
    <property type="project" value="InterPro"/>
</dbReference>
<evidence type="ECO:0000313" key="4">
    <source>
        <dbReference type="EMBL" id="ARF11918.1"/>
    </source>
</evidence>
<dbReference type="SMART" id="SM00194">
    <property type="entry name" value="PTPc"/>
    <property type="match status" value="1"/>
</dbReference>
<accession>A0A1V0SJX7</accession>
<feature type="domain" description="Tyrosine-protein phosphatase" evidence="2">
    <location>
        <begin position="159"/>
        <end position="383"/>
    </location>
</feature>
<feature type="region of interest" description="Disordered" evidence="1">
    <location>
        <begin position="28"/>
        <end position="47"/>
    </location>
</feature>
<dbReference type="Gene3D" id="3.90.190.10">
    <property type="entry name" value="Protein tyrosine phosphatase superfamily"/>
    <property type="match status" value="1"/>
</dbReference>
<feature type="domain" description="Tyrosine specific protein phosphatases" evidence="3">
    <location>
        <begin position="293"/>
        <end position="374"/>
    </location>
</feature>
<dbReference type="InterPro" id="IPR016130">
    <property type="entry name" value="Tyr_Pase_AS"/>
</dbReference>
<gene>
    <name evidence="4" type="ORF">Klosneuvirus_3_53</name>
</gene>
<dbReference type="PROSITE" id="PS00383">
    <property type="entry name" value="TYR_PHOSPHATASE_1"/>
    <property type="match status" value="1"/>
</dbReference>
<dbReference type="PRINTS" id="PR00700">
    <property type="entry name" value="PRTYPHPHTASE"/>
</dbReference>
<dbReference type="Pfam" id="PF00102">
    <property type="entry name" value="Y_phosphatase"/>
    <property type="match status" value="1"/>
</dbReference>
<dbReference type="InterPro" id="IPR029021">
    <property type="entry name" value="Prot-tyrosine_phosphatase-like"/>
</dbReference>
<dbReference type="PROSITE" id="PS50055">
    <property type="entry name" value="TYR_PHOSPHATASE_PTP"/>
    <property type="match status" value="1"/>
</dbReference>
<evidence type="ECO:0000256" key="1">
    <source>
        <dbReference type="SAM" id="MobiDB-lite"/>
    </source>
</evidence>
<sequence length="423" mass="47292">MFGSAALRASMEIVNGLSRSQTTPFNQGLRSSLGLSSSQESAGQNLSIPTSASQPFTFSWNMAATPAPAPVAHPFVFPVISPFNSFNFSTGTFLEELRHYSEEPELAPVQETAIAVPVSSFFNSIQEYASSKNLREQWNTMEEASKRFVNKHTVLSAGDRYGNVKAYPENQVDMTNGSWISLSRVDPLICTCAPPPHAFSDFWESVYDNNVSGIIMLTKLKEGDRVKADRYWPEIPGNKVAYGKVEVHYATEIVLCPSLIKRTFFVKRAEEVSRVVVQLHFIGWPDHGAPSSNDFFHLIDEMEKLPQGKLLVHCSAGIGRTGTLVAFLQAHREMKATIFDTIANGTEPQIDLVNTIISLREQRRGMVQTYEQMSFCFRAILKKYMLLLQEHRTLINACSHHETLVNLLATLEGLNLFKKADFS</sequence>
<evidence type="ECO:0000259" key="3">
    <source>
        <dbReference type="PROSITE" id="PS50056"/>
    </source>
</evidence>
<dbReference type="SMART" id="SM00404">
    <property type="entry name" value="PTPc_motif"/>
    <property type="match status" value="1"/>
</dbReference>
<dbReference type="InterPro" id="IPR050348">
    <property type="entry name" value="Protein-Tyr_Phosphatase"/>
</dbReference>
<name>A0A1V0SJX7_9VIRU</name>
<proteinExistence type="predicted"/>
<dbReference type="InterPro" id="IPR003595">
    <property type="entry name" value="Tyr_Pase_cat"/>
</dbReference>
<dbReference type="PROSITE" id="PS50056">
    <property type="entry name" value="TYR_PHOSPHATASE_2"/>
    <property type="match status" value="1"/>
</dbReference>
<protein>
    <submittedName>
        <fullName evidence="4">Protein-tyrosine phosphatase</fullName>
    </submittedName>
</protein>
<dbReference type="SUPFAM" id="SSF52799">
    <property type="entry name" value="(Phosphotyrosine protein) phosphatases II"/>
    <property type="match status" value="1"/>
</dbReference>